<dbReference type="InParanoid" id="A0A1Y2DK07"/>
<dbReference type="Proteomes" id="UP000193689">
    <property type="component" value="Unassembled WGS sequence"/>
</dbReference>
<protein>
    <submittedName>
        <fullName evidence="4">Acyltransferase 3</fullName>
    </submittedName>
</protein>
<keyword evidence="4" id="KW-0012">Acyltransferase</keyword>
<gene>
    <name evidence="4" type="ORF">BCR38DRAFT_445648</name>
</gene>
<feature type="transmembrane region" description="Helical" evidence="2">
    <location>
        <begin position="484"/>
        <end position="504"/>
    </location>
</feature>
<dbReference type="PANTHER" id="PTHR23028">
    <property type="entry name" value="ACETYLTRANSFERASE"/>
    <property type="match status" value="1"/>
</dbReference>
<dbReference type="EMBL" id="MCFJ01000014">
    <property type="protein sequence ID" value="ORY59115.1"/>
    <property type="molecule type" value="Genomic_DNA"/>
</dbReference>
<feature type="transmembrane region" description="Helical" evidence="2">
    <location>
        <begin position="109"/>
        <end position="126"/>
    </location>
</feature>
<dbReference type="InterPro" id="IPR050879">
    <property type="entry name" value="Acyltransferase_3"/>
</dbReference>
<feature type="transmembrane region" description="Helical" evidence="2">
    <location>
        <begin position="290"/>
        <end position="308"/>
    </location>
</feature>
<name>A0A1Y2DK07_9PEZI</name>
<feature type="domain" description="Acyltransferase 3" evidence="3">
    <location>
        <begin position="50"/>
        <end position="499"/>
    </location>
</feature>
<feature type="transmembrane region" description="Helical" evidence="2">
    <location>
        <begin position="314"/>
        <end position="335"/>
    </location>
</feature>
<accession>A0A1Y2DK07</accession>
<dbReference type="PANTHER" id="PTHR23028:SF134">
    <property type="entry name" value="PUTATIVE (AFU_ORTHOLOGUE AFUA_4G08520)-RELATED"/>
    <property type="match status" value="1"/>
</dbReference>
<feature type="region of interest" description="Disordered" evidence="1">
    <location>
        <begin position="8"/>
        <end position="39"/>
    </location>
</feature>
<keyword evidence="4" id="KW-0808">Transferase</keyword>
<keyword evidence="2" id="KW-1133">Transmembrane helix</keyword>
<feature type="transmembrane region" description="Helical" evidence="2">
    <location>
        <begin position="448"/>
        <end position="472"/>
    </location>
</feature>
<keyword evidence="5" id="KW-1185">Reference proteome</keyword>
<dbReference type="Pfam" id="PF01757">
    <property type="entry name" value="Acyl_transf_3"/>
    <property type="match status" value="1"/>
</dbReference>
<comment type="caution">
    <text evidence="4">The sequence shown here is derived from an EMBL/GenBank/DDBJ whole genome shotgun (WGS) entry which is preliminary data.</text>
</comment>
<dbReference type="RefSeq" id="XP_040711809.1">
    <property type="nucleotide sequence ID" value="XM_040861032.1"/>
</dbReference>
<sequence length="525" mass="59308">MGFLAELVSGPLNGAAQQREKHRRSSPTGDKSLHYDDSPLSTRAKSDKIKCLDGLRGIACFIVFNYHFLWPWTPLIMLGYGARPPRSLEPYAEYSQLPIICLTHRGRPMVAIFFAISGYVLCRHVLRSIQKRHLEAAYKALASAVFRRAFRLYIPPTISLFLVAMLAQMGVFKPEYAIYKGPDSIYINGTKGAWPGHFGANGSMTLNSTMGLSANGSMHHHHGAHRFNATWIKLGGMWEEHPIIHPNMTTALSNFTAVYAEWANPFTWDPRHPRLDPHAYTIPMEFRGSMVLYTLLLGTAALKASWRLSIAGYLAIYCLIMGRWEVATFLGGMIISELDVLRTSSQTDPILGDPNSVAKSRRRSAVSPGMSNILHYVLLFSSLYLLSYPDSNAAFTPGFRTLSSLTPRHYAPSERWRFHQSIGALLLLPCVMRSPFLRRVLEGRIPQYLGKISFSFYLVHGPVLHSMGFWIMPRLFDQLGKTRGFVVGWFILAGVSLYLARVWYRKVDVWSVGVGKRVERYMVRQ</sequence>
<evidence type="ECO:0000256" key="1">
    <source>
        <dbReference type="SAM" id="MobiDB-lite"/>
    </source>
</evidence>
<feature type="transmembrane region" description="Helical" evidence="2">
    <location>
        <begin position="369"/>
        <end position="387"/>
    </location>
</feature>
<dbReference type="GeneID" id="63777244"/>
<dbReference type="GO" id="GO:0016747">
    <property type="term" value="F:acyltransferase activity, transferring groups other than amino-acyl groups"/>
    <property type="evidence" value="ECO:0007669"/>
    <property type="project" value="InterPro"/>
</dbReference>
<keyword evidence="2" id="KW-0472">Membrane</keyword>
<dbReference type="AlphaFoldDB" id="A0A1Y2DK07"/>
<feature type="transmembrane region" description="Helical" evidence="2">
    <location>
        <begin position="153"/>
        <end position="172"/>
    </location>
</feature>
<reference evidence="4 5" key="1">
    <citation type="submission" date="2016-07" db="EMBL/GenBank/DDBJ databases">
        <title>Pervasive Adenine N6-methylation of Active Genes in Fungi.</title>
        <authorList>
            <consortium name="DOE Joint Genome Institute"/>
            <person name="Mondo S.J."/>
            <person name="Dannebaum R.O."/>
            <person name="Kuo R.C."/>
            <person name="Labutti K."/>
            <person name="Haridas S."/>
            <person name="Kuo A."/>
            <person name="Salamov A."/>
            <person name="Ahrendt S.R."/>
            <person name="Lipzen A."/>
            <person name="Sullivan W."/>
            <person name="Andreopoulos W.B."/>
            <person name="Clum A."/>
            <person name="Lindquist E."/>
            <person name="Daum C."/>
            <person name="Ramamoorthy G.K."/>
            <person name="Gryganskyi A."/>
            <person name="Culley D."/>
            <person name="Magnuson J.K."/>
            <person name="James T.Y."/>
            <person name="O'Malley M.A."/>
            <person name="Stajich J.E."/>
            <person name="Spatafora J.W."/>
            <person name="Visel A."/>
            <person name="Grigoriev I.V."/>
        </authorList>
    </citation>
    <scope>NUCLEOTIDE SEQUENCE [LARGE SCALE GENOMIC DNA]</scope>
    <source>
        <strain evidence="4 5">CBS 129021</strain>
    </source>
</reference>
<evidence type="ECO:0000313" key="5">
    <source>
        <dbReference type="Proteomes" id="UP000193689"/>
    </source>
</evidence>
<organism evidence="4 5">
    <name type="scientific">Pseudomassariella vexata</name>
    <dbReference type="NCBI Taxonomy" id="1141098"/>
    <lineage>
        <taxon>Eukaryota</taxon>
        <taxon>Fungi</taxon>
        <taxon>Dikarya</taxon>
        <taxon>Ascomycota</taxon>
        <taxon>Pezizomycotina</taxon>
        <taxon>Sordariomycetes</taxon>
        <taxon>Xylariomycetidae</taxon>
        <taxon>Amphisphaeriales</taxon>
        <taxon>Pseudomassariaceae</taxon>
        <taxon>Pseudomassariella</taxon>
    </lineage>
</organism>
<dbReference type="InterPro" id="IPR002656">
    <property type="entry name" value="Acyl_transf_3_dom"/>
</dbReference>
<evidence type="ECO:0000259" key="3">
    <source>
        <dbReference type="Pfam" id="PF01757"/>
    </source>
</evidence>
<dbReference type="STRING" id="1141098.A0A1Y2DK07"/>
<proteinExistence type="predicted"/>
<keyword evidence="2" id="KW-0812">Transmembrane</keyword>
<evidence type="ECO:0000256" key="2">
    <source>
        <dbReference type="SAM" id="Phobius"/>
    </source>
</evidence>
<dbReference type="OrthoDB" id="5819582at2759"/>
<evidence type="ECO:0000313" key="4">
    <source>
        <dbReference type="EMBL" id="ORY59115.1"/>
    </source>
</evidence>